<dbReference type="CDD" id="cd03809">
    <property type="entry name" value="GT4_MtfB-like"/>
    <property type="match status" value="1"/>
</dbReference>
<keyword evidence="5" id="KW-1185">Reference proteome</keyword>
<organism evidence="4 5">
    <name type="scientific">Methanospirillum lacunae</name>
    <dbReference type="NCBI Taxonomy" id="668570"/>
    <lineage>
        <taxon>Archaea</taxon>
        <taxon>Methanobacteriati</taxon>
        <taxon>Methanobacteriota</taxon>
        <taxon>Stenosarchaea group</taxon>
        <taxon>Methanomicrobia</taxon>
        <taxon>Methanomicrobiales</taxon>
        <taxon>Methanospirillaceae</taxon>
        <taxon>Methanospirillum</taxon>
    </lineage>
</organism>
<evidence type="ECO:0000259" key="2">
    <source>
        <dbReference type="Pfam" id="PF00534"/>
    </source>
</evidence>
<dbReference type="SUPFAM" id="SSF53756">
    <property type="entry name" value="UDP-Glycosyltransferase/glycogen phosphorylase"/>
    <property type="match status" value="1"/>
</dbReference>
<dbReference type="Proteomes" id="UP000245657">
    <property type="component" value="Unassembled WGS sequence"/>
</dbReference>
<evidence type="ECO:0000313" key="4">
    <source>
        <dbReference type="EMBL" id="PWR69741.1"/>
    </source>
</evidence>
<reference evidence="4 5" key="1">
    <citation type="submission" date="2018-05" db="EMBL/GenBank/DDBJ databases">
        <title>Draft genome of Methanospirillum lacunae Ki8-1.</title>
        <authorList>
            <person name="Dueholm M.S."/>
            <person name="Nielsen P.H."/>
            <person name="Bakmann L.F."/>
            <person name="Otzen D.E."/>
        </authorList>
    </citation>
    <scope>NUCLEOTIDE SEQUENCE [LARGE SCALE GENOMIC DNA]</scope>
    <source>
        <strain evidence="4 5">Ki8-1</strain>
    </source>
</reference>
<dbReference type="InterPro" id="IPR001296">
    <property type="entry name" value="Glyco_trans_1"/>
</dbReference>
<dbReference type="PANTHER" id="PTHR46401:SF2">
    <property type="entry name" value="GLYCOSYLTRANSFERASE WBBK-RELATED"/>
    <property type="match status" value="1"/>
</dbReference>
<dbReference type="FunFam" id="3.40.50.2000:FF:000119">
    <property type="entry name" value="Glycosyl transferase group 1"/>
    <property type="match status" value="1"/>
</dbReference>
<dbReference type="Gene3D" id="3.40.50.2000">
    <property type="entry name" value="Glycogen Phosphorylase B"/>
    <property type="match status" value="2"/>
</dbReference>
<dbReference type="InterPro" id="IPR028098">
    <property type="entry name" value="Glyco_trans_4-like_N"/>
</dbReference>
<feature type="domain" description="Glycosyl transferase family 1" evidence="2">
    <location>
        <begin position="189"/>
        <end position="334"/>
    </location>
</feature>
<dbReference type="EMBL" id="QGMY01000019">
    <property type="protein sequence ID" value="PWR69741.1"/>
    <property type="molecule type" value="Genomic_DNA"/>
</dbReference>
<keyword evidence="1 4" id="KW-0808">Transferase</keyword>
<dbReference type="PROSITE" id="PS00387">
    <property type="entry name" value="PPASE"/>
    <property type="match status" value="1"/>
</dbReference>
<comment type="caution">
    <text evidence="4">The sequence shown here is derived from an EMBL/GenBank/DDBJ whole genome shotgun (WGS) entry which is preliminary data.</text>
</comment>
<dbReference type="GeneID" id="97547162"/>
<dbReference type="AlphaFoldDB" id="A0A2V2N2P6"/>
<feature type="domain" description="Glycosyltransferase subfamily 4-like N-terminal" evidence="3">
    <location>
        <begin position="17"/>
        <end position="167"/>
    </location>
</feature>
<dbReference type="Pfam" id="PF00534">
    <property type="entry name" value="Glycos_transf_1"/>
    <property type="match status" value="1"/>
</dbReference>
<evidence type="ECO:0000259" key="3">
    <source>
        <dbReference type="Pfam" id="PF13439"/>
    </source>
</evidence>
<name>A0A2V2N2P6_9EURY</name>
<dbReference type="RefSeq" id="WP_109970222.1">
    <property type="nucleotide sequence ID" value="NZ_CP176093.1"/>
</dbReference>
<evidence type="ECO:0000256" key="1">
    <source>
        <dbReference type="ARBA" id="ARBA00022679"/>
    </source>
</evidence>
<evidence type="ECO:0000313" key="5">
    <source>
        <dbReference type="Proteomes" id="UP000245657"/>
    </source>
</evidence>
<dbReference type="Pfam" id="PF13439">
    <property type="entry name" value="Glyco_transf_4"/>
    <property type="match status" value="1"/>
</dbReference>
<proteinExistence type="predicted"/>
<dbReference type="OrthoDB" id="132546at2157"/>
<sequence length="365" mass="41621">MNTIGITTGNLKKNSTGMGTYSFQIIERLKPDFDIEIIKHPDGDPIDGCRIVDHNIIPGPYWYYSWSKSLTLAKRSLKKVDILHNIGQYPISPSISKKYAITIYDLIPILYPSYVTPFYAMQSRIYLPNILRKASLILSISEYTKKDIVGKYHVDPDKIHVTHLGVSDHFHPSTQSEIRSLRKKYNLINPFILFVGAIEPKKNISTIIKAYHKIRQKNSDIDLVIAGKKSWKYQEVFSLVDSLKLNENVHYLQFVPYEDLPILYSAASVFVFPSNYEGFGLPPLEAMKCGTPVIVSNKSSLPEIVGSEGIMVEPDNFEDLAVKIQTIFTDESIQDEHIMYNLTRSKEFTWERCANATKDAYNAIL</sequence>
<accession>A0A2V2N2P6</accession>
<dbReference type="PANTHER" id="PTHR46401">
    <property type="entry name" value="GLYCOSYLTRANSFERASE WBBK-RELATED"/>
    <property type="match status" value="1"/>
</dbReference>
<protein>
    <submittedName>
        <fullName evidence="4">Glycosyltransferase family 1 protein</fullName>
    </submittedName>
</protein>
<dbReference type="GO" id="GO:0016757">
    <property type="term" value="F:glycosyltransferase activity"/>
    <property type="evidence" value="ECO:0007669"/>
    <property type="project" value="InterPro"/>
</dbReference>
<gene>
    <name evidence="4" type="ORF">DK846_17125</name>
</gene>